<reference evidence="2 3" key="1">
    <citation type="submission" date="2016-04" db="EMBL/GenBank/DDBJ databases">
        <authorList>
            <person name="Evans L.H."/>
            <person name="Alamgir A."/>
            <person name="Owens N."/>
            <person name="Weber N.D."/>
            <person name="Virtaneva K."/>
            <person name="Barbian K."/>
            <person name="Babar A."/>
            <person name="Rosenke K."/>
        </authorList>
    </citation>
    <scope>NUCLEOTIDE SEQUENCE [LARGE SCALE GENOMIC DNA]</scope>
    <source>
        <strain evidence="2 3">PMB02</strain>
    </source>
</reference>
<dbReference type="Proteomes" id="UP000078316">
    <property type="component" value="Unassembled WGS sequence"/>
</dbReference>
<dbReference type="EMBL" id="LWHQ01000011">
    <property type="protein sequence ID" value="OAS26325.1"/>
    <property type="molecule type" value="Genomic_DNA"/>
</dbReference>
<evidence type="ECO:0000313" key="3">
    <source>
        <dbReference type="Proteomes" id="UP000078316"/>
    </source>
</evidence>
<feature type="region of interest" description="Disordered" evidence="1">
    <location>
        <begin position="444"/>
        <end position="476"/>
    </location>
</feature>
<feature type="compositionally biased region" description="Low complexity" evidence="1">
    <location>
        <begin position="461"/>
        <end position="473"/>
    </location>
</feature>
<evidence type="ECO:0008006" key="4">
    <source>
        <dbReference type="Google" id="ProtNLM"/>
    </source>
</evidence>
<evidence type="ECO:0000313" key="2">
    <source>
        <dbReference type="EMBL" id="OAS26325.1"/>
    </source>
</evidence>
<protein>
    <recommendedName>
        <fullName evidence="4">Recombinase RecT</fullName>
    </recommendedName>
</protein>
<dbReference type="STRING" id="427683.A5481_06315"/>
<feature type="compositionally biased region" description="Basic and acidic residues" evidence="1">
    <location>
        <begin position="345"/>
        <end position="361"/>
    </location>
</feature>
<proteinExistence type="predicted"/>
<dbReference type="AlphaFoldDB" id="A0A179SFF8"/>
<accession>A0A179SFF8</accession>
<feature type="compositionally biased region" description="Low complexity" evidence="1">
    <location>
        <begin position="243"/>
        <end position="259"/>
    </location>
</feature>
<name>A0A179SFF8_9HYPH</name>
<feature type="region of interest" description="Disordered" evidence="1">
    <location>
        <begin position="345"/>
        <end position="372"/>
    </location>
</feature>
<feature type="region of interest" description="Disordered" evidence="1">
    <location>
        <begin position="236"/>
        <end position="287"/>
    </location>
</feature>
<evidence type="ECO:0000256" key="1">
    <source>
        <dbReference type="SAM" id="MobiDB-lite"/>
    </source>
</evidence>
<sequence>MSTAVATTSGAHPAVAALGTGAVMAIVPQTFDEVFRFSQVLSRSGLCPHGMDTADKVTVAILTGLEIGVKPMQAVQGIAVIGGRPCIWGDLALGIVRGSGALEYIRESFEGDEGACDWTSAKPDGAMLAFKAVCRVKRVGQPEIVTEFSVGDAVVAKLWGKRGYNGKDTPWITNPKRMLKMRARGFGLRDGFADVLKGLYIAEELVGTEVDTPMDPAPALPPDVQPPDMRRAAAPALEHKPAKTPAASPAPEQPASPVSRAQAVDAEVPASASDNTAPGAPAGNEPVDAEVYDGERQLAEIGNQLASVRALAEVDEVEQGYADALEEMTRSDREKASYLFEQARERLTPAEPKAEPVKAEEASAGGADEEWPAYESRLRRLADGTTSPAQAEGLRKVWNAGKKYRTLMFQQEKVTREARLALGKYVEAAIHRGEDVAGGEEIAKGPAQAPAKPADPKPEEPATAPVEAPGVAGEPEAVRSTGAKIFEALSKVKFSEQAYLVWARSSDDRMKCGASQAVLDAWAKEYREIRKRLPSEED</sequence>
<gene>
    <name evidence="2" type="ORF">A5481_06315</name>
</gene>
<comment type="caution">
    <text evidence="2">The sequence shown here is derived from an EMBL/GenBank/DDBJ whole genome shotgun (WGS) entry which is preliminary data.</text>
</comment>
<organism evidence="2 3">
    <name type="scientific">Methylobacterium platani</name>
    <dbReference type="NCBI Taxonomy" id="427683"/>
    <lineage>
        <taxon>Bacteria</taxon>
        <taxon>Pseudomonadati</taxon>
        <taxon>Pseudomonadota</taxon>
        <taxon>Alphaproteobacteria</taxon>
        <taxon>Hyphomicrobiales</taxon>
        <taxon>Methylobacteriaceae</taxon>
        <taxon>Methylobacterium</taxon>
    </lineage>
</organism>